<gene>
    <name evidence="3" type="ORF">DCAF_LOCUS1171</name>
</gene>
<dbReference type="EMBL" id="CAWUPB010000130">
    <property type="protein sequence ID" value="CAK7323542.1"/>
    <property type="molecule type" value="Genomic_DNA"/>
</dbReference>
<proteinExistence type="predicted"/>
<feature type="compositionally biased region" description="Low complexity" evidence="1">
    <location>
        <begin position="95"/>
        <end position="105"/>
    </location>
</feature>
<evidence type="ECO:0000313" key="3">
    <source>
        <dbReference type="EMBL" id="CAK7323542.1"/>
    </source>
</evidence>
<keyword evidence="4" id="KW-1185">Reference proteome</keyword>
<dbReference type="PANTHER" id="PTHR48216:SF1">
    <property type="match status" value="1"/>
</dbReference>
<evidence type="ECO:0000256" key="2">
    <source>
        <dbReference type="SAM" id="Phobius"/>
    </source>
</evidence>
<comment type="caution">
    <text evidence="3">The sequence shown here is derived from an EMBL/GenBank/DDBJ whole genome shotgun (WGS) entry which is preliminary data.</text>
</comment>
<evidence type="ECO:0000313" key="4">
    <source>
        <dbReference type="Proteomes" id="UP001314170"/>
    </source>
</evidence>
<feature type="region of interest" description="Disordered" evidence="1">
    <location>
        <begin position="85"/>
        <end position="105"/>
    </location>
</feature>
<dbReference type="AlphaFoldDB" id="A0AAV1QSN5"/>
<protein>
    <submittedName>
        <fullName evidence="3">Uncharacterized protein</fullName>
    </submittedName>
</protein>
<keyword evidence="2" id="KW-1133">Transmembrane helix</keyword>
<name>A0AAV1QSN5_9ROSI</name>
<dbReference type="Proteomes" id="UP001314170">
    <property type="component" value="Unassembled WGS sequence"/>
</dbReference>
<keyword evidence="2" id="KW-0472">Membrane</keyword>
<accession>A0AAV1QSN5</accession>
<organism evidence="3 4">
    <name type="scientific">Dovyalis caffra</name>
    <dbReference type="NCBI Taxonomy" id="77055"/>
    <lineage>
        <taxon>Eukaryota</taxon>
        <taxon>Viridiplantae</taxon>
        <taxon>Streptophyta</taxon>
        <taxon>Embryophyta</taxon>
        <taxon>Tracheophyta</taxon>
        <taxon>Spermatophyta</taxon>
        <taxon>Magnoliopsida</taxon>
        <taxon>eudicotyledons</taxon>
        <taxon>Gunneridae</taxon>
        <taxon>Pentapetalae</taxon>
        <taxon>rosids</taxon>
        <taxon>fabids</taxon>
        <taxon>Malpighiales</taxon>
        <taxon>Salicaceae</taxon>
        <taxon>Flacourtieae</taxon>
        <taxon>Dovyalis</taxon>
    </lineage>
</organism>
<sequence>MWPLHTKSQLYKPNSNLDFLIHLQATKFTNFLKVYKNSTPLTMASYKCFMVTFFLALAFSNINVALAARHLLQLPPLPSVTNLPKPTTLPPLQPTLPTLPTTQPSLPKPVLPALPSLPTMPTVPKVTLPPLTSMPTLPINIPTTMPSIPFLSPPPGN</sequence>
<dbReference type="PANTHER" id="PTHR48216">
    <property type="match status" value="1"/>
</dbReference>
<evidence type="ECO:0000256" key="1">
    <source>
        <dbReference type="SAM" id="MobiDB-lite"/>
    </source>
</evidence>
<reference evidence="3 4" key="1">
    <citation type="submission" date="2024-01" db="EMBL/GenBank/DDBJ databases">
        <authorList>
            <person name="Waweru B."/>
        </authorList>
    </citation>
    <scope>NUCLEOTIDE SEQUENCE [LARGE SCALE GENOMIC DNA]</scope>
</reference>
<feature type="transmembrane region" description="Helical" evidence="2">
    <location>
        <begin position="44"/>
        <end position="66"/>
    </location>
</feature>
<keyword evidence="2" id="KW-0812">Transmembrane</keyword>